<dbReference type="EMBL" id="BAABIS010000001">
    <property type="protein sequence ID" value="GAA4882057.1"/>
    <property type="molecule type" value="Genomic_DNA"/>
</dbReference>
<proteinExistence type="predicted"/>
<keyword evidence="2" id="KW-1185">Reference proteome</keyword>
<dbReference type="RefSeq" id="WP_345701226.1">
    <property type="nucleotide sequence ID" value="NZ_BAABIS010000001.1"/>
</dbReference>
<dbReference type="Pfam" id="PF04978">
    <property type="entry name" value="MST"/>
    <property type="match status" value="1"/>
</dbReference>
<organism evidence="1 2">
    <name type="scientific">Kitasatospora terrestris</name>
    <dbReference type="NCBI Taxonomy" id="258051"/>
    <lineage>
        <taxon>Bacteria</taxon>
        <taxon>Bacillati</taxon>
        <taxon>Actinomycetota</taxon>
        <taxon>Actinomycetes</taxon>
        <taxon>Kitasatosporales</taxon>
        <taxon>Streptomycetaceae</taxon>
        <taxon>Kitasatospora</taxon>
    </lineage>
</organism>
<sequence length="171" mass="18991">MTWTAPEITRPDGSLSAPEGEMLPGYLAFHRATLLHKCAGLTGEQLAVAPLPDSNLTLLGLVRHMAKVERTWFRIRFSALPVEPLHFVEGRKDADFELLDPARAEEDYDRLVEEVRLADEAVAGVPLDTTFDLDGEAMSLRMIHLHMIGEYARHNGHADLVRQHLDGTTGA</sequence>
<comment type="caution">
    <text evidence="1">The sequence shown here is derived from an EMBL/GenBank/DDBJ whole genome shotgun (WGS) entry which is preliminary data.</text>
</comment>
<protein>
    <submittedName>
        <fullName evidence="1">DinB family protein</fullName>
    </submittedName>
</protein>
<dbReference type="InterPro" id="IPR034660">
    <property type="entry name" value="DinB/YfiT-like"/>
</dbReference>
<name>A0ABP9EN16_9ACTN</name>
<gene>
    <name evidence="1" type="ORF">GCM10023235_73200</name>
</gene>
<dbReference type="InterPro" id="IPR007061">
    <property type="entry name" value="MST-like"/>
</dbReference>
<evidence type="ECO:0000313" key="2">
    <source>
        <dbReference type="Proteomes" id="UP001501752"/>
    </source>
</evidence>
<dbReference type="SUPFAM" id="SSF109854">
    <property type="entry name" value="DinB/YfiT-like putative metalloenzymes"/>
    <property type="match status" value="1"/>
</dbReference>
<reference evidence="2" key="1">
    <citation type="journal article" date="2019" name="Int. J. Syst. Evol. Microbiol.">
        <title>The Global Catalogue of Microorganisms (GCM) 10K type strain sequencing project: providing services to taxonomists for standard genome sequencing and annotation.</title>
        <authorList>
            <consortium name="The Broad Institute Genomics Platform"/>
            <consortium name="The Broad Institute Genome Sequencing Center for Infectious Disease"/>
            <person name="Wu L."/>
            <person name="Ma J."/>
        </authorList>
    </citation>
    <scope>NUCLEOTIDE SEQUENCE [LARGE SCALE GENOMIC DNA]</scope>
    <source>
        <strain evidence="2">JCM 13006</strain>
    </source>
</reference>
<evidence type="ECO:0000313" key="1">
    <source>
        <dbReference type="EMBL" id="GAA4882057.1"/>
    </source>
</evidence>
<accession>A0ABP9EN16</accession>
<dbReference type="Gene3D" id="1.20.120.450">
    <property type="entry name" value="dinb family like domain"/>
    <property type="match status" value="1"/>
</dbReference>
<dbReference type="Proteomes" id="UP001501752">
    <property type="component" value="Unassembled WGS sequence"/>
</dbReference>